<keyword evidence="3" id="KW-1185">Reference proteome</keyword>
<organism evidence="2 3">
    <name type="scientific">Marivivens donghaensis</name>
    <dbReference type="NCBI Taxonomy" id="1699413"/>
    <lineage>
        <taxon>Bacteria</taxon>
        <taxon>Pseudomonadati</taxon>
        <taxon>Pseudomonadota</taxon>
        <taxon>Alphaproteobacteria</taxon>
        <taxon>Rhodobacterales</taxon>
        <taxon>Paracoccaceae</taxon>
        <taxon>Marivivens group</taxon>
        <taxon>Marivivens</taxon>
    </lineage>
</organism>
<dbReference type="Proteomes" id="UP000709466">
    <property type="component" value="Unassembled WGS sequence"/>
</dbReference>
<gene>
    <name evidence="2" type="ORF">HCZ30_00485</name>
</gene>
<reference evidence="2 3" key="1">
    <citation type="submission" date="2020-03" db="EMBL/GenBank/DDBJ databases">
        <title>Bacterial isolates of synthetic phycosphere.</title>
        <authorList>
            <person name="Fu H."/>
            <person name="Moran M.A."/>
        </authorList>
    </citation>
    <scope>NUCLEOTIDE SEQUENCE [LARGE SCALE GENOMIC DNA]</scope>
    <source>
        <strain evidence="2 3">HF1</strain>
    </source>
</reference>
<dbReference type="SUPFAM" id="SSF81901">
    <property type="entry name" value="HCP-like"/>
    <property type="match status" value="1"/>
</dbReference>
<accession>A0ABX0VUM6</accession>
<dbReference type="InterPro" id="IPR011990">
    <property type="entry name" value="TPR-like_helical_dom_sf"/>
</dbReference>
<feature type="chain" id="PRO_5045617909" evidence="1">
    <location>
        <begin position="21"/>
        <end position="209"/>
    </location>
</feature>
<evidence type="ECO:0000256" key="1">
    <source>
        <dbReference type="SAM" id="SignalP"/>
    </source>
</evidence>
<proteinExistence type="predicted"/>
<dbReference type="InterPro" id="IPR006597">
    <property type="entry name" value="Sel1-like"/>
</dbReference>
<dbReference type="SMART" id="SM00671">
    <property type="entry name" value="SEL1"/>
    <property type="match status" value="1"/>
</dbReference>
<sequence length="209" mass="22129">MKRFLATTAVMMSLCAPAMAGAGLQEALDAYAAGHAAEAAAIYGDLARTGDGRAQFNLALMFYAGEGVPQSWSDAFAWAWRAKLNGVQQAEALLSRVAAPITSGERTALAEVLTAELADKVAEGDARAMIQMSLIQSELLPRPDMVSTYVWQSLAVAMGMERAVPVRASTFESLSARDQTKAQLALREKYAEWCAAAPVGSPACGLIIN</sequence>
<protein>
    <submittedName>
        <fullName evidence="2">SEL1-like repeat protein</fullName>
    </submittedName>
</protein>
<dbReference type="RefSeq" id="WP_167635800.1">
    <property type="nucleotide sequence ID" value="NZ_JAATOP010000001.1"/>
</dbReference>
<name>A0ABX0VUM6_9RHOB</name>
<keyword evidence="1" id="KW-0732">Signal</keyword>
<evidence type="ECO:0000313" key="2">
    <source>
        <dbReference type="EMBL" id="NIY70906.1"/>
    </source>
</evidence>
<evidence type="ECO:0000313" key="3">
    <source>
        <dbReference type="Proteomes" id="UP000709466"/>
    </source>
</evidence>
<feature type="signal peptide" evidence="1">
    <location>
        <begin position="1"/>
        <end position="20"/>
    </location>
</feature>
<dbReference type="EMBL" id="JAATOP010000001">
    <property type="protein sequence ID" value="NIY70906.1"/>
    <property type="molecule type" value="Genomic_DNA"/>
</dbReference>
<dbReference type="Gene3D" id="1.25.40.10">
    <property type="entry name" value="Tetratricopeptide repeat domain"/>
    <property type="match status" value="1"/>
</dbReference>
<comment type="caution">
    <text evidence="2">The sequence shown here is derived from an EMBL/GenBank/DDBJ whole genome shotgun (WGS) entry which is preliminary data.</text>
</comment>